<gene>
    <name evidence="1" type="ORF">METZ01_LOCUS38208</name>
</gene>
<name>A0A381R2B7_9ZZZZ</name>
<accession>A0A381R2B7</accession>
<reference evidence="1" key="1">
    <citation type="submission" date="2018-05" db="EMBL/GenBank/DDBJ databases">
        <authorList>
            <person name="Lanie J.A."/>
            <person name="Ng W.-L."/>
            <person name="Kazmierczak K.M."/>
            <person name="Andrzejewski T.M."/>
            <person name="Davidsen T.M."/>
            <person name="Wayne K.J."/>
            <person name="Tettelin H."/>
            <person name="Glass J.I."/>
            <person name="Rusch D."/>
            <person name="Podicherti R."/>
            <person name="Tsui H.-C.T."/>
            <person name="Winkler M.E."/>
        </authorList>
    </citation>
    <scope>NUCLEOTIDE SEQUENCE</scope>
</reference>
<organism evidence="1">
    <name type="scientific">marine metagenome</name>
    <dbReference type="NCBI Taxonomy" id="408172"/>
    <lineage>
        <taxon>unclassified sequences</taxon>
        <taxon>metagenomes</taxon>
        <taxon>ecological metagenomes</taxon>
    </lineage>
</organism>
<dbReference type="EMBL" id="UINC01001632">
    <property type="protein sequence ID" value="SUZ85354.1"/>
    <property type="molecule type" value="Genomic_DNA"/>
</dbReference>
<evidence type="ECO:0000313" key="1">
    <source>
        <dbReference type="EMBL" id="SUZ85354.1"/>
    </source>
</evidence>
<feature type="non-terminal residue" evidence="1">
    <location>
        <position position="38"/>
    </location>
</feature>
<dbReference type="AlphaFoldDB" id="A0A381R2B7"/>
<sequence length="38" mass="4286">MKIYSKKQKLIIAILLLVMGFSFGQKIVHMDGSFDLDG</sequence>
<protein>
    <submittedName>
        <fullName evidence="1">Uncharacterized protein</fullName>
    </submittedName>
</protein>
<proteinExistence type="predicted"/>